<evidence type="ECO:0000256" key="2">
    <source>
        <dbReference type="ARBA" id="ARBA00022908"/>
    </source>
</evidence>
<evidence type="ECO:0000259" key="5">
    <source>
        <dbReference type="PROSITE" id="PS51898"/>
    </source>
</evidence>
<evidence type="ECO:0000256" key="4">
    <source>
        <dbReference type="ARBA" id="ARBA00023172"/>
    </source>
</evidence>
<sequence>MPKRARRPRKLAASLLTVRDPLQARNAAQAVRREADAAPTFGEFADQMVEKWSREFRNEKHAAQWKMTLGSAYCAKLRDKKLADITAADVLAVLEPVCQGKNETASRLRGRIERVLDAAKVAGWRSGENRAQWKGNLEHSLGKRQKLQRGHHAAMPYAAVPAFIAALRLREAMAARALEFGILTAARSGEVLEATWREIDLAAQVWTVPAKWMKAGREHRVLLSDAAAAILDEVAALRPADDDGGAYVFPGQRPRRPLSGMAMEMLLRRQKLEITVRGFRSSFRDWVSEETHFPREIAEAALAHVVGDTTERAYRRGDALEKRRELMTAWATFCLSAPKAERK</sequence>
<keyword evidence="4" id="KW-0233">DNA recombination</keyword>
<dbReference type="EMBL" id="JAUSVY010000007">
    <property type="protein sequence ID" value="MDQ0506422.1"/>
    <property type="molecule type" value="Genomic_DNA"/>
</dbReference>
<dbReference type="Pfam" id="PF22022">
    <property type="entry name" value="Phage_int_M"/>
    <property type="match status" value="1"/>
</dbReference>
<keyword evidence="3" id="KW-0238">DNA-binding</keyword>
<reference evidence="6 7" key="1">
    <citation type="submission" date="2023-07" db="EMBL/GenBank/DDBJ databases">
        <title>Genomic Encyclopedia of Type Strains, Phase IV (KMG-IV): sequencing the most valuable type-strain genomes for metagenomic binning, comparative biology and taxonomic classification.</title>
        <authorList>
            <person name="Goeker M."/>
        </authorList>
    </citation>
    <scope>NUCLEOTIDE SEQUENCE [LARGE SCALE GENOMIC DNA]</scope>
    <source>
        <strain evidence="6 7">DSM 3770</strain>
    </source>
</reference>
<gene>
    <name evidence="6" type="ORF">QOZ94_003231</name>
</gene>
<protein>
    <submittedName>
        <fullName evidence="6">Integrase</fullName>
    </submittedName>
</protein>
<dbReference type="InterPro" id="IPR010998">
    <property type="entry name" value="Integrase_recombinase_N"/>
</dbReference>
<name>A0ABU0LH07_XANAG</name>
<dbReference type="SUPFAM" id="SSF56349">
    <property type="entry name" value="DNA breaking-rejoining enzymes"/>
    <property type="match status" value="1"/>
</dbReference>
<dbReference type="PROSITE" id="PS51898">
    <property type="entry name" value="TYR_RECOMBINASE"/>
    <property type="match status" value="1"/>
</dbReference>
<dbReference type="CDD" id="cd00801">
    <property type="entry name" value="INT_P4_C"/>
    <property type="match status" value="1"/>
</dbReference>
<dbReference type="InterPro" id="IPR011010">
    <property type="entry name" value="DNA_brk_join_enz"/>
</dbReference>
<evidence type="ECO:0000313" key="7">
    <source>
        <dbReference type="Proteomes" id="UP001241747"/>
    </source>
</evidence>
<dbReference type="InterPro" id="IPR050808">
    <property type="entry name" value="Phage_Integrase"/>
</dbReference>
<proteinExistence type="inferred from homology"/>
<dbReference type="Gene3D" id="1.10.150.130">
    <property type="match status" value="1"/>
</dbReference>
<dbReference type="Gene3D" id="1.10.443.10">
    <property type="entry name" value="Intergrase catalytic core"/>
    <property type="match status" value="1"/>
</dbReference>
<keyword evidence="7" id="KW-1185">Reference proteome</keyword>
<dbReference type="PANTHER" id="PTHR30629">
    <property type="entry name" value="PROPHAGE INTEGRASE"/>
    <property type="match status" value="1"/>
</dbReference>
<accession>A0ABU0LH07</accession>
<dbReference type="InterPro" id="IPR013762">
    <property type="entry name" value="Integrase-like_cat_sf"/>
</dbReference>
<dbReference type="InterPro" id="IPR053876">
    <property type="entry name" value="Phage_int_M"/>
</dbReference>
<evidence type="ECO:0000256" key="3">
    <source>
        <dbReference type="ARBA" id="ARBA00023125"/>
    </source>
</evidence>
<comment type="caution">
    <text evidence="6">The sequence shown here is derived from an EMBL/GenBank/DDBJ whole genome shotgun (WGS) entry which is preliminary data.</text>
</comment>
<dbReference type="InterPro" id="IPR002104">
    <property type="entry name" value="Integrase_catalytic"/>
</dbReference>
<dbReference type="PANTHER" id="PTHR30629:SF2">
    <property type="entry name" value="PROPHAGE INTEGRASE INTS-RELATED"/>
    <property type="match status" value="1"/>
</dbReference>
<comment type="similarity">
    <text evidence="1">Belongs to the 'phage' integrase family.</text>
</comment>
<dbReference type="Proteomes" id="UP001241747">
    <property type="component" value="Unassembled WGS sequence"/>
</dbReference>
<organism evidence="6 7">
    <name type="scientific">Xanthobacter agilis</name>
    <dbReference type="NCBI Taxonomy" id="47492"/>
    <lineage>
        <taxon>Bacteria</taxon>
        <taxon>Pseudomonadati</taxon>
        <taxon>Pseudomonadota</taxon>
        <taxon>Alphaproteobacteria</taxon>
        <taxon>Hyphomicrobiales</taxon>
        <taxon>Xanthobacteraceae</taxon>
        <taxon>Xanthobacter</taxon>
    </lineage>
</organism>
<keyword evidence="2" id="KW-0229">DNA integration</keyword>
<evidence type="ECO:0000313" key="6">
    <source>
        <dbReference type="EMBL" id="MDQ0506422.1"/>
    </source>
</evidence>
<dbReference type="Pfam" id="PF00589">
    <property type="entry name" value="Phage_integrase"/>
    <property type="match status" value="1"/>
</dbReference>
<feature type="domain" description="Tyr recombinase" evidence="5">
    <location>
        <begin position="150"/>
        <end position="327"/>
    </location>
</feature>
<evidence type="ECO:0000256" key="1">
    <source>
        <dbReference type="ARBA" id="ARBA00008857"/>
    </source>
</evidence>